<dbReference type="GO" id="GO:0061630">
    <property type="term" value="F:ubiquitin protein ligase activity"/>
    <property type="evidence" value="ECO:0007669"/>
    <property type="project" value="UniProtKB-EC"/>
</dbReference>
<comment type="subcellular location">
    <subcellularLocation>
        <location evidence="2">Membrane</location>
        <topology evidence="2">Single-pass membrane protein</topology>
    </subcellularLocation>
</comment>
<evidence type="ECO:0000256" key="8">
    <source>
        <dbReference type="ARBA" id="ARBA00022771"/>
    </source>
</evidence>
<dbReference type="SMART" id="SM00184">
    <property type="entry name" value="RING"/>
    <property type="match status" value="1"/>
</dbReference>
<evidence type="ECO:0000256" key="3">
    <source>
        <dbReference type="ARBA" id="ARBA00004906"/>
    </source>
</evidence>
<dbReference type="STRING" id="981085.W9RNR6"/>
<keyword evidence="9" id="KW-0833">Ubl conjugation pathway</keyword>
<comment type="pathway">
    <text evidence="3">Protein modification; protein ubiquitination.</text>
</comment>
<dbReference type="EC" id="2.3.2.27" evidence="4"/>
<dbReference type="InterPro" id="IPR044600">
    <property type="entry name" value="ATL1/ATL16-like"/>
</dbReference>
<evidence type="ECO:0000256" key="15">
    <source>
        <dbReference type="SAM" id="MobiDB-lite"/>
    </source>
</evidence>
<dbReference type="CDD" id="cd16461">
    <property type="entry name" value="RING-H2_EL5-like"/>
    <property type="match status" value="1"/>
</dbReference>
<keyword evidence="7" id="KW-0479">Metal-binding</keyword>
<dbReference type="Pfam" id="PF13639">
    <property type="entry name" value="zf-RING_2"/>
    <property type="match status" value="1"/>
</dbReference>
<evidence type="ECO:0000256" key="13">
    <source>
        <dbReference type="ARBA" id="ARBA00024209"/>
    </source>
</evidence>
<dbReference type="GO" id="GO:0008270">
    <property type="term" value="F:zinc ion binding"/>
    <property type="evidence" value="ECO:0007669"/>
    <property type="project" value="UniProtKB-KW"/>
</dbReference>
<keyword evidence="5" id="KW-0808">Transferase</keyword>
<keyword evidence="6 16" id="KW-0812">Transmembrane</keyword>
<dbReference type="eggNOG" id="KOG0800">
    <property type="taxonomic scope" value="Eukaryota"/>
</dbReference>
<evidence type="ECO:0000256" key="1">
    <source>
        <dbReference type="ARBA" id="ARBA00000900"/>
    </source>
</evidence>
<dbReference type="InterPro" id="IPR001841">
    <property type="entry name" value="Znf_RING"/>
</dbReference>
<feature type="transmembrane region" description="Helical" evidence="16">
    <location>
        <begin position="22"/>
        <end position="46"/>
    </location>
</feature>
<evidence type="ECO:0000313" key="18">
    <source>
        <dbReference type="EMBL" id="EXB88529.1"/>
    </source>
</evidence>
<keyword evidence="12 16" id="KW-0472">Membrane</keyword>
<evidence type="ECO:0000256" key="4">
    <source>
        <dbReference type="ARBA" id="ARBA00012483"/>
    </source>
</evidence>
<dbReference type="EMBL" id="KE344975">
    <property type="protein sequence ID" value="EXB88529.1"/>
    <property type="molecule type" value="Genomic_DNA"/>
</dbReference>
<dbReference type="PANTHER" id="PTHR46913">
    <property type="entry name" value="RING-H2 FINGER PROTEIN ATL16"/>
    <property type="match status" value="1"/>
</dbReference>
<dbReference type="GO" id="GO:0016567">
    <property type="term" value="P:protein ubiquitination"/>
    <property type="evidence" value="ECO:0007669"/>
    <property type="project" value="InterPro"/>
</dbReference>
<evidence type="ECO:0000256" key="2">
    <source>
        <dbReference type="ARBA" id="ARBA00004167"/>
    </source>
</evidence>
<dbReference type="AlphaFoldDB" id="W9RNR6"/>
<evidence type="ECO:0000256" key="11">
    <source>
        <dbReference type="ARBA" id="ARBA00022989"/>
    </source>
</evidence>
<accession>W9RNR6</accession>
<protein>
    <recommendedName>
        <fullName evidence="4">RING-type E3 ubiquitin transferase</fullName>
        <ecNumber evidence="4">2.3.2.27</ecNumber>
    </recommendedName>
</protein>
<dbReference type="PANTHER" id="PTHR46913:SF1">
    <property type="entry name" value="RING-H2 FINGER PROTEIN ATL16"/>
    <property type="match status" value="1"/>
</dbReference>
<dbReference type="InterPro" id="IPR013083">
    <property type="entry name" value="Znf_RING/FYVE/PHD"/>
</dbReference>
<evidence type="ECO:0000256" key="9">
    <source>
        <dbReference type="ARBA" id="ARBA00022786"/>
    </source>
</evidence>
<evidence type="ECO:0000256" key="5">
    <source>
        <dbReference type="ARBA" id="ARBA00022679"/>
    </source>
</evidence>
<dbReference type="GO" id="GO:0016020">
    <property type="term" value="C:membrane"/>
    <property type="evidence" value="ECO:0007669"/>
    <property type="project" value="UniProtKB-SubCell"/>
</dbReference>
<name>W9RNR6_9ROSA</name>
<keyword evidence="11 16" id="KW-1133">Transmembrane helix</keyword>
<dbReference type="KEGG" id="mnt:21392199"/>
<evidence type="ECO:0000256" key="7">
    <source>
        <dbReference type="ARBA" id="ARBA00022723"/>
    </source>
</evidence>
<evidence type="ECO:0000256" key="10">
    <source>
        <dbReference type="ARBA" id="ARBA00022833"/>
    </source>
</evidence>
<organism evidence="18 19">
    <name type="scientific">Morus notabilis</name>
    <dbReference type="NCBI Taxonomy" id="981085"/>
    <lineage>
        <taxon>Eukaryota</taxon>
        <taxon>Viridiplantae</taxon>
        <taxon>Streptophyta</taxon>
        <taxon>Embryophyta</taxon>
        <taxon>Tracheophyta</taxon>
        <taxon>Spermatophyta</taxon>
        <taxon>Magnoliopsida</taxon>
        <taxon>eudicotyledons</taxon>
        <taxon>Gunneridae</taxon>
        <taxon>Pentapetalae</taxon>
        <taxon>rosids</taxon>
        <taxon>fabids</taxon>
        <taxon>Rosales</taxon>
        <taxon>Moraceae</taxon>
        <taxon>Moreae</taxon>
        <taxon>Morus</taxon>
    </lineage>
</organism>
<evidence type="ECO:0000313" key="19">
    <source>
        <dbReference type="Proteomes" id="UP000030645"/>
    </source>
</evidence>
<comment type="catalytic activity">
    <reaction evidence="1">
        <text>S-ubiquitinyl-[E2 ubiquitin-conjugating enzyme]-L-cysteine + [acceptor protein]-L-lysine = [E2 ubiquitin-conjugating enzyme]-L-cysteine + N(6)-ubiquitinyl-[acceptor protein]-L-lysine.</text>
        <dbReference type="EC" id="2.3.2.27"/>
    </reaction>
</comment>
<gene>
    <name evidence="18" type="ORF">L484_008848</name>
</gene>
<evidence type="ECO:0000256" key="6">
    <source>
        <dbReference type="ARBA" id="ARBA00022692"/>
    </source>
</evidence>
<feature type="domain" description="RING-type" evidence="17">
    <location>
        <begin position="110"/>
        <end position="152"/>
    </location>
</feature>
<dbReference type="PROSITE" id="PS50089">
    <property type="entry name" value="ZF_RING_2"/>
    <property type="match status" value="1"/>
</dbReference>
<evidence type="ECO:0000256" key="16">
    <source>
        <dbReference type="SAM" id="Phobius"/>
    </source>
</evidence>
<dbReference type="Proteomes" id="UP000030645">
    <property type="component" value="Unassembled WGS sequence"/>
</dbReference>
<evidence type="ECO:0000256" key="14">
    <source>
        <dbReference type="PROSITE-ProRule" id="PRU00175"/>
    </source>
</evidence>
<feature type="region of interest" description="Disordered" evidence="15">
    <location>
        <begin position="228"/>
        <end position="247"/>
    </location>
</feature>
<dbReference type="SUPFAM" id="SSF57850">
    <property type="entry name" value="RING/U-box"/>
    <property type="match status" value="1"/>
</dbReference>
<keyword evidence="19" id="KW-1185">Reference proteome</keyword>
<reference evidence="19" key="1">
    <citation type="submission" date="2013-01" db="EMBL/GenBank/DDBJ databases">
        <title>Draft Genome Sequence of a Mulberry Tree, Morus notabilis C.K. Schneid.</title>
        <authorList>
            <person name="He N."/>
            <person name="Zhao S."/>
        </authorList>
    </citation>
    <scope>NUCLEOTIDE SEQUENCE</scope>
</reference>
<dbReference type="OrthoDB" id="8062037at2759"/>
<sequence>MGSDDDDNDHHKHHRLDINHKVTLAAVSSLFAVSLLIILFFLYMKYHQNRRLHRRRVDFVSRLMTAHNAASSDHPSHKNAAGGLDLTVINSLPEFLYKSSAEAGGEAVECSVCLSAVAEEAKVRLLPNCGHVFHVDCIDLWLGSHTTCPLCRAEVEPRVVVVDYDQPEQSGDLAQLQQPTAPPVDEMSLLHGEQLAQPEIKPSESTGGSRLSSFRRMLSRERLSMRSLEGCGDRVSSASSHHDLERQ</sequence>
<evidence type="ECO:0000256" key="12">
    <source>
        <dbReference type="ARBA" id="ARBA00023136"/>
    </source>
</evidence>
<dbReference type="FunFam" id="3.30.40.10:FF:000187">
    <property type="entry name" value="E3 ubiquitin-protein ligase ATL6"/>
    <property type="match status" value="1"/>
</dbReference>
<evidence type="ECO:0000259" key="17">
    <source>
        <dbReference type="PROSITE" id="PS50089"/>
    </source>
</evidence>
<keyword evidence="8 14" id="KW-0863">Zinc-finger</keyword>
<keyword evidence="10" id="KW-0862">Zinc</keyword>
<dbReference type="Gene3D" id="3.30.40.10">
    <property type="entry name" value="Zinc/RING finger domain, C3HC4 (zinc finger)"/>
    <property type="match status" value="1"/>
</dbReference>
<proteinExistence type="inferred from homology"/>
<feature type="region of interest" description="Disordered" evidence="15">
    <location>
        <begin position="195"/>
        <end position="214"/>
    </location>
</feature>
<comment type="similarity">
    <text evidence="13">Belongs to the RING-type zinc finger family. ATL subfamily.</text>
</comment>